<keyword evidence="2" id="KW-0812">Transmembrane</keyword>
<organism evidence="4">
    <name type="scientific">Chromera velia CCMP2878</name>
    <dbReference type="NCBI Taxonomy" id="1169474"/>
    <lineage>
        <taxon>Eukaryota</taxon>
        <taxon>Sar</taxon>
        <taxon>Alveolata</taxon>
        <taxon>Colpodellida</taxon>
        <taxon>Chromeraceae</taxon>
        <taxon>Chromera</taxon>
    </lineage>
</organism>
<feature type="compositionally biased region" description="Polar residues" evidence="1">
    <location>
        <begin position="267"/>
        <end position="279"/>
    </location>
</feature>
<feature type="transmembrane region" description="Helical" evidence="2">
    <location>
        <begin position="1326"/>
        <end position="1346"/>
    </location>
</feature>
<dbReference type="PhylomeDB" id="A0A0G4H525"/>
<evidence type="ECO:0000256" key="3">
    <source>
        <dbReference type="SAM" id="SignalP"/>
    </source>
</evidence>
<reference evidence="4" key="1">
    <citation type="submission" date="2014-11" db="EMBL/GenBank/DDBJ databases">
        <authorList>
            <person name="Otto D Thomas"/>
            <person name="Naeem Raeece"/>
        </authorList>
    </citation>
    <scope>NUCLEOTIDE SEQUENCE</scope>
</reference>
<feature type="compositionally biased region" description="Basic and acidic residues" evidence="1">
    <location>
        <begin position="255"/>
        <end position="266"/>
    </location>
</feature>
<feature type="signal peptide" evidence="3">
    <location>
        <begin position="1"/>
        <end position="27"/>
    </location>
</feature>
<feature type="region of interest" description="Disordered" evidence="1">
    <location>
        <begin position="63"/>
        <end position="83"/>
    </location>
</feature>
<feature type="transmembrane region" description="Helical" evidence="2">
    <location>
        <begin position="1491"/>
        <end position="1514"/>
    </location>
</feature>
<dbReference type="EMBL" id="CDMZ01001878">
    <property type="protein sequence ID" value="CEM38783.1"/>
    <property type="molecule type" value="Genomic_DNA"/>
</dbReference>
<accession>A0A0G4H525</accession>
<feature type="region of interest" description="Disordered" evidence="1">
    <location>
        <begin position="1352"/>
        <end position="1376"/>
    </location>
</feature>
<dbReference type="InterPro" id="IPR011050">
    <property type="entry name" value="Pectin_lyase_fold/virulence"/>
</dbReference>
<dbReference type="VEuPathDB" id="CryptoDB:Cvel_24674"/>
<proteinExistence type="predicted"/>
<evidence type="ECO:0000313" key="4">
    <source>
        <dbReference type="EMBL" id="CEM38783.1"/>
    </source>
</evidence>
<feature type="transmembrane region" description="Helical" evidence="2">
    <location>
        <begin position="1587"/>
        <end position="1607"/>
    </location>
</feature>
<name>A0A0G4H525_9ALVE</name>
<evidence type="ECO:0000256" key="1">
    <source>
        <dbReference type="SAM" id="MobiDB-lite"/>
    </source>
</evidence>
<dbReference type="SUPFAM" id="SSF51126">
    <property type="entry name" value="Pectin lyase-like"/>
    <property type="match status" value="1"/>
</dbReference>
<evidence type="ECO:0008006" key="5">
    <source>
        <dbReference type="Google" id="ProtNLM"/>
    </source>
</evidence>
<dbReference type="PANTHER" id="PTHR11319:SF35">
    <property type="entry name" value="OUTER MEMBRANE PROTEIN PMPC-RELATED"/>
    <property type="match status" value="1"/>
</dbReference>
<keyword evidence="3" id="KW-0732">Signal</keyword>
<evidence type="ECO:0000256" key="2">
    <source>
        <dbReference type="SAM" id="Phobius"/>
    </source>
</evidence>
<sequence length="1658" mass="183012">MQVSSVCPFVFALAVTAAVCKIRATLGSPTCTENPVALPFLQPSFKTYRAAAALLKKEQFQTDAENEARREQKAKMARRSKTRRAMKGPLKIAKAADNFGMRPGFYAISLSRLKMRRVKWSFSNPTEIQISWAGLRQVLPVDGTNTIVRKTLAAIRYFRIDPQDYLDSDGGSLLAWAVVEDLPQVVEAVVYPELLRTPCKECSNLVASDRVRSGWALRNMKGSLPAHLLALKGGDPQYVFLWLKEPSHPFQLVEPGDKPDADKTDQQSDTSPTGFTQQFEGGIAHEGSSTMGQVEGPQQHKTRLLEYLLLQQEVFVLLVSTGAKLTRKALRAIVAESEDKDNSFSKAVFRLWRMAKTAGLELEDILKESESGSRRERKEEGDKEIPFDPLAMAAARPSVPASYKFIDDGPDEANGMFSGPWLRLEVLSREEMVLEGHPPCETFEDDTNASDNSWKRWKHGFKTPQAAHANTRMMCDLFSALNVCQFHHSQNSRMQSRSCAILLRPLPESLEKEDPKARPTFELCQSTKENILTSLQTIATRTTIHERHVHILPMKREQQEGGDGASVSVPFRRPLLNCFDERDDASGLNDQKRKLWAGVLEGFRFTSALSYDIYEGPRGPLKPPSLARNHKDRKNPLARLKAVKKLAFTVLVSAYSRLIISQVDLKGAPSSCLLSLDSTVIIEDSSFEDCGHTVADEEIIPYVYDAEMRHYIPYHGRNQIWSRLPLDRSYRISGLGAAGGAVMSILLSPSIGPNPLEIRNSRFENNKSGGAGGAVSVLTMPRATPLGRSGLRIEDCVFKNNLARLRGGAIGVSVLSFSNFNFTVNILRSTFENNQAFQNFETETAVNSFYDPRRNALKKGAETVLTTHGILMLGARRLPGLDFTAQAGAVHVSGWNIDESLRSLAGRILVQLPRVEVVDSKFINNGAFEATGALGVVHAGLSVQGSEFSGNWINRTNPRRSSGALTVLQAGALEWGVGVRIEGAHMEGNAAYNEDDEWNPHQVFVQSTGGRVRKGAGRSVGHIDVVDTLIERGEDGQSAKEFHALVGISTPDEHLIDAKSLTVRCNRGEAAEVEMLSENDNVMVVATCHSCLPPTFLVSKGEVISLMEALNMEQQQQQQTDAAILKAQGAQKCLDQSECPNGASCKLGADRVFATGDSWCFHRETPNELHCLECRTGACRKADRAESKCAAEVQATALELERNMNLIRHEETDTPKPGNVYDGKMKEDGTTPCPGTFDCAAFCEHESPETSTTKWVVTLLAVALAFNVFFVVTGAAKVGVVKSLVFFTHALRIINANFNEEFQSGVRSVASLVNLDTRFQQDSETLVFPVVLFFMFGVHAAVASFWGTGRRAGVSEEEGGDGDRITEGGEQGQPLMCSEGVSVEGNFEKEGREQEESQVEGERRDGGGNVAWQVFNQHYVKVFAFLVIECYPDWLLVLSHLLDCVDVPEGAFGRTDAGGASRESPHTSLFVVRRAPEILCATDHGAISRQALWSLAFVLMALVPIALVVFLLRGPRNSPIVRSTCEMMEVCYKPFYNWWDAVFLVRRLFLVIITVTLSSEWALRSAACSVTLLAFLLMTLKCQPFISLLDEVCDATCLIVLLFVTTVQKDTTTRAMDADEADSKLRLRQICALLIILPYLFFIIHLGEEGGVEGKERK</sequence>
<feature type="compositionally biased region" description="Basic and acidic residues" evidence="1">
    <location>
        <begin position="63"/>
        <end position="74"/>
    </location>
</feature>
<feature type="chain" id="PRO_5005191420" description="Right handed beta helix domain-containing protein" evidence="3">
    <location>
        <begin position="28"/>
        <end position="1658"/>
    </location>
</feature>
<protein>
    <recommendedName>
        <fullName evidence="5">Right handed beta helix domain-containing protein</fullName>
    </recommendedName>
</protein>
<gene>
    <name evidence="4" type="ORF">Cvel_24674</name>
</gene>
<dbReference type="PANTHER" id="PTHR11319">
    <property type="entry name" value="G PROTEIN-COUPLED RECEPTOR-RELATED"/>
    <property type="match status" value="1"/>
</dbReference>
<feature type="transmembrane region" description="Helical" evidence="2">
    <location>
        <begin position="1627"/>
        <end position="1647"/>
    </location>
</feature>
<keyword evidence="2" id="KW-1133">Transmembrane helix</keyword>
<feature type="region of interest" description="Disordered" evidence="1">
    <location>
        <begin position="252"/>
        <end position="280"/>
    </location>
</feature>
<feature type="transmembrane region" description="Helical" evidence="2">
    <location>
        <begin position="1255"/>
        <end position="1276"/>
    </location>
</feature>
<feature type="transmembrane region" description="Helical" evidence="2">
    <location>
        <begin position="1535"/>
        <end position="1555"/>
    </location>
</feature>
<keyword evidence="2" id="KW-0472">Membrane</keyword>